<dbReference type="PANTHER" id="PTHR46558:SF11">
    <property type="entry name" value="HTH-TYPE TRANSCRIPTIONAL REGULATOR XRE"/>
    <property type="match status" value="1"/>
</dbReference>
<dbReference type="SUPFAM" id="SSF47413">
    <property type="entry name" value="lambda repressor-like DNA-binding domains"/>
    <property type="match status" value="1"/>
</dbReference>
<dbReference type="Gene3D" id="1.10.260.40">
    <property type="entry name" value="lambda repressor-like DNA-binding domains"/>
    <property type="match status" value="1"/>
</dbReference>
<dbReference type="PROSITE" id="PS50943">
    <property type="entry name" value="HTH_CROC1"/>
    <property type="match status" value="1"/>
</dbReference>
<evidence type="ECO:0000259" key="2">
    <source>
        <dbReference type="PROSITE" id="PS50943"/>
    </source>
</evidence>
<dbReference type="PANTHER" id="PTHR46558">
    <property type="entry name" value="TRACRIPTIONAL REGULATORY PROTEIN-RELATED-RELATED"/>
    <property type="match status" value="1"/>
</dbReference>
<dbReference type="InterPro" id="IPR010982">
    <property type="entry name" value="Lambda_DNA-bd_dom_sf"/>
</dbReference>
<dbReference type="InterPro" id="IPR001387">
    <property type="entry name" value="Cro/C1-type_HTH"/>
</dbReference>
<organism evidence="3">
    <name type="scientific">Dulem virus 72</name>
    <dbReference type="NCBI Taxonomy" id="3145783"/>
    <lineage>
        <taxon>Viruses</taxon>
        <taxon>Monodnaviria</taxon>
        <taxon>Loebvirae</taxon>
        <taxon>Hofneiviricota</taxon>
        <taxon>Faserviricetes</taxon>
        <taxon>Tubulavirales</taxon>
        <taxon>Inoviridae</taxon>
        <taxon>Inovirus</taxon>
    </lineage>
</organism>
<dbReference type="Pfam" id="PF01381">
    <property type="entry name" value="HTH_3"/>
    <property type="match status" value="1"/>
</dbReference>
<sequence length="75" mass="8818">MITETTKLISNNLKQARIKAPFTQEEVSKILNIKRQTLSNYETGKREADYKTLKELINLYDISADWLFNTNPKRK</sequence>
<dbReference type="CDD" id="cd00093">
    <property type="entry name" value="HTH_XRE"/>
    <property type="match status" value="1"/>
</dbReference>
<dbReference type="GO" id="GO:0003677">
    <property type="term" value="F:DNA binding"/>
    <property type="evidence" value="ECO:0007669"/>
    <property type="project" value="UniProtKB-KW"/>
</dbReference>
<dbReference type="EMBL" id="PP511697">
    <property type="protein sequence ID" value="XCD06649.1"/>
    <property type="molecule type" value="Genomic_DNA"/>
</dbReference>
<protein>
    <submittedName>
        <fullName evidence="3">Repressor protein</fullName>
    </submittedName>
</protein>
<evidence type="ECO:0000313" key="3">
    <source>
        <dbReference type="EMBL" id="XCD06649.1"/>
    </source>
</evidence>
<reference evidence="3" key="1">
    <citation type="submission" date="2024-03" db="EMBL/GenBank/DDBJ databases">
        <title>Diverse circular DNA viruses in blood, oral, and fecal samples of captive lemurs.</title>
        <authorList>
            <person name="Paietta E.N."/>
            <person name="Kraberger S."/>
            <person name="Lund M.C."/>
            <person name="Custer J.M."/>
            <person name="Vargas K.M."/>
            <person name="Ehmke E.E."/>
            <person name="Yoder A.D."/>
            <person name="Varsani A."/>
        </authorList>
    </citation>
    <scope>NUCLEOTIDE SEQUENCE</scope>
    <source>
        <strain evidence="3">Duke_25SF_178</strain>
    </source>
</reference>
<name>A0AAU8B2W6_9VIRU</name>
<keyword evidence="1" id="KW-0238">DNA-binding</keyword>
<feature type="domain" description="HTH cro/C1-type" evidence="2">
    <location>
        <begin position="13"/>
        <end position="67"/>
    </location>
</feature>
<accession>A0AAU8B2W6</accession>
<proteinExistence type="predicted"/>
<evidence type="ECO:0000256" key="1">
    <source>
        <dbReference type="ARBA" id="ARBA00023125"/>
    </source>
</evidence>
<dbReference type="SMART" id="SM00530">
    <property type="entry name" value="HTH_XRE"/>
    <property type="match status" value="1"/>
</dbReference>